<evidence type="ECO:0000313" key="2">
    <source>
        <dbReference type="Proteomes" id="UP000503447"/>
    </source>
</evidence>
<dbReference type="AlphaFoldDB" id="A0A6M5YPU4"/>
<sequence length="39" mass="4212">MLSRKAGTRSGSLPARMTRPSLARVLGAGRWSYPLSLPL</sequence>
<dbReference type="EMBL" id="CP053452">
    <property type="protein sequence ID" value="QJW94992.1"/>
    <property type="molecule type" value="Genomic_DNA"/>
</dbReference>
<proteinExistence type="predicted"/>
<organism evidence="1 2">
    <name type="scientific">Frigoriglobus tundricola</name>
    <dbReference type="NCBI Taxonomy" id="2774151"/>
    <lineage>
        <taxon>Bacteria</taxon>
        <taxon>Pseudomonadati</taxon>
        <taxon>Planctomycetota</taxon>
        <taxon>Planctomycetia</taxon>
        <taxon>Gemmatales</taxon>
        <taxon>Gemmataceae</taxon>
        <taxon>Frigoriglobus</taxon>
    </lineage>
</organism>
<gene>
    <name evidence="1" type="ORF">FTUN_2518</name>
</gene>
<dbReference type="KEGG" id="ftj:FTUN_2518"/>
<name>A0A6M5YPU4_9BACT</name>
<evidence type="ECO:0000313" key="1">
    <source>
        <dbReference type="EMBL" id="QJW94992.1"/>
    </source>
</evidence>
<reference evidence="2" key="1">
    <citation type="submission" date="2020-05" db="EMBL/GenBank/DDBJ databases">
        <title>Frigoriglobus tundricola gen. nov., sp. nov., a psychrotolerant cellulolytic planctomycete of the family Gemmataceae with two divergent copies of 16S rRNA gene.</title>
        <authorList>
            <person name="Kulichevskaya I.S."/>
            <person name="Ivanova A.A."/>
            <person name="Naumoff D.G."/>
            <person name="Beletsky A.V."/>
            <person name="Rijpstra W.I.C."/>
            <person name="Sinninghe Damste J.S."/>
            <person name="Mardanov A.V."/>
            <person name="Ravin N.V."/>
            <person name="Dedysh S.N."/>
        </authorList>
    </citation>
    <scope>NUCLEOTIDE SEQUENCE [LARGE SCALE GENOMIC DNA]</scope>
    <source>
        <strain evidence="2">PL17</strain>
    </source>
</reference>
<dbReference type="Proteomes" id="UP000503447">
    <property type="component" value="Chromosome"/>
</dbReference>
<protein>
    <submittedName>
        <fullName evidence="1">Uncharacterized protein</fullName>
    </submittedName>
</protein>
<keyword evidence="2" id="KW-1185">Reference proteome</keyword>
<accession>A0A6M5YPU4</accession>